<keyword evidence="5 9" id="KW-0297">G-protein coupled receptor</keyword>
<dbReference type="InterPro" id="IPR017452">
    <property type="entry name" value="GPCR_Rhodpsn_7TM"/>
</dbReference>
<protein>
    <submittedName>
        <fullName evidence="13">Succinate receptor 1</fullName>
    </submittedName>
</protein>
<dbReference type="Gene3D" id="1.20.1070.10">
    <property type="entry name" value="Rhodopsin 7-helix transmembrane proteins"/>
    <property type="match status" value="1"/>
</dbReference>
<evidence type="ECO:0000256" key="4">
    <source>
        <dbReference type="ARBA" id="ARBA00022989"/>
    </source>
</evidence>
<feature type="transmembrane region" description="Helical" evidence="10">
    <location>
        <begin position="135"/>
        <end position="161"/>
    </location>
</feature>
<dbReference type="FunCoup" id="A0A1S3F4W5">
    <property type="interactions" value="555"/>
</dbReference>
<comment type="subcellular location">
    <subcellularLocation>
        <location evidence="1">Cell membrane</location>
        <topology evidence="1">Multi-pass membrane protein</topology>
    </subcellularLocation>
</comment>
<keyword evidence="7 9" id="KW-0675">Receptor</keyword>
<dbReference type="GO" id="GO:0002281">
    <property type="term" value="P:macrophage activation involved in immune response"/>
    <property type="evidence" value="ECO:0007669"/>
    <property type="project" value="Ensembl"/>
</dbReference>
<keyword evidence="12" id="KW-1185">Reference proteome</keyword>
<feature type="domain" description="G-protein coupled receptors family 1 profile" evidence="11">
    <location>
        <begin position="36"/>
        <end position="293"/>
    </location>
</feature>
<evidence type="ECO:0000256" key="1">
    <source>
        <dbReference type="ARBA" id="ARBA00004651"/>
    </source>
</evidence>
<dbReference type="GO" id="GO:0051592">
    <property type="term" value="P:response to calcium ion"/>
    <property type="evidence" value="ECO:0007669"/>
    <property type="project" value="Ensembl"/>
</dbReference>
<evidence type="ECO:0000259" key="11">
    <source>
        <dbReference type="PROSITE" id="PS50262"/>
    </source>
</evidence>
<dbReference type="OMA" id="YYKIALF"/>
<dbReference type="GO" id="GO:0005886">
    <property type="term" value="C:plasma membrane"/>
    <property type="evidence" value="ECO:0007669"/>
    <property type="project" value="UniProtKB-SubCell"/>
</dbReference>
<dbReference type="CTD" id="56670"/>
<evidence type="ECO:0000313" key="13">
    <source>
        <dbReference type="RefSeq" id="XP_012871663.1"/>
    </source>
</evidence>
<reference evidence="13" key="1">
    <citation type="submission" date="2025-08" db="UniProtKB">
        <authorList>
            <consortium name="RefSeq"/>
        </authorList>
    </citation>
    <scope>IDENTIFICATION</scope>
    <source>
        <tissue evidence="13">Kidney</tissue>
    </source>
</reference>
<dbReference type="STRING" id="10020.ENSDORP00000019863"/>
<evidence type="ECO:0000313" key="12">
    <source>
        <dbReference type="Proteomes" id="UP000081671"/>
    </source>
</evidence>
<dbReference type="GO" id="GO:0050921">
    <property type="term" value="P:positive regulation of chemotaxis"/>
    <property type="evidence" value="ECO:0007669"/>
    <property type="project" value="Ensembl"/>
</dbReference>
<dbReference type="PROSITE" id="PS50262">
    <property type="entry name" value="G_PROTEIN_RECEP_F1_2"/>
    <property type="match status" value="1"/>
</dbReference>
<evidence type="ECO:0000256" key="2">
    <source>
        <dbReference type="ARBA" id="ARBA00022475"/>
    </source>
</evidence>
<feature type="transmembrane region" description="Helical" evidence="10">
    <location>
        <begin position="225"/>
        <end position="247"/>
    </location>
</feature>
<gene>
    <name evidence="13" type="primary">Sucnr1</name>
</gene>
<dbReference type="GO" id="GO:0050729">
    <property type="term" value="P:positive regulation of inflammatory response"/>
    <property type="evidence" value="ECO:0007669"/>
    <property type="project" value="Ensembl"/>
</dbReference>
<evidence type="ECO:0000256" key="10">
    <source>
        <dbReference type="SAM" id="Phobius"/>
    </source>
</evidence>
<evidence type="ECO:0000256" key="5">
    <source>
        <dbReference type="ARBA" id="ARBA00023040"/>
    </source>
</evidence>
<dbReference type="OrthoDB" id="9927220at2759"/>
<feature type="transmembrane region" description="Helical" evidence="10">
    <location>
        <begin position="96"/>
        <end position="114"/>
    </location>
</feature>
<comment type="similarity">
    <text evidence="9">Belongs to the G-protein coupled receptor 1 family.</text>
</comment>
<evidence type="ECO:0000256" key="6">
    <source>
        <dbReference type="ARBA" id="ARBA00023136"/>
    </source>
</evidence>
<name>A0A1S3F4W5_DIPOR</name>
<keyword evidence="8 9" id="KW-0807">Transducer</keyword>
<dbReference type="PRINTS" id="PR00237">
    <property type="entry name" value="GPCRRHODOPSN"/>
</dbReference>
<dbReference type="PANTHER" id="PTHR24231">
    <property type="entry name" value="PURINOCEPTOR-RELATED G-PROTEIN COUPLED RECEPTOR"/>
    <property type="match status" value="1"/>
</dbReference>
<keyword evidence="6 10" id="KW-0472">Membrane</keyword>
<keyword evidence="3 9" id="KW-0812">Transmembrane</keyword>
<dbReference type="GO" id="GO:0004930">
    <property type="term" value="F:G protein-coupled receptor activity"/>
    <property type="evidence" value="ECO:0007669"/>
    <property type="project" value="UniProtKB-KW"/>
</dbReference>
<dbReference type="KEGG" id="dord:105985611"/>
<dbReference type="PROSITE" id="PS00237">
    <property type="entry name" value="G_PROTEIN_RECEP_F1_1"/>
    <property type="match status" value="1"/>
</dbReference>
<feature type="transmembrane region" description="Helical" evidence="10">
    <location>
        <begin position="20"/>
        <end position="45"/>
    </location>
</feature>
<evidence type="ECO:0000256" key="8">
    <source>
        <dbReference type="ARBA" id="ARBA00023224"/>
    </source>
</evidence>
<dbReference type="AlphaFoldDB" id="A0A1S3F4W5"/>
<feature type="transmembrane region" description="Helical" evidence="10">
    <location>
        <begin position="57"/>
        <end position="76"/>
    </location>
</feature>
<feature type="transmembrane region" description="Helical" evidence="10">
    <location>
        <begin position="181"/>
        <end position="204"/>
    </location>
</feature>
<dbReference type="GO" id="GO:0042593">
    <property type="term" value="P:glucose homeostasis"/>
    <property type="evidence" value="ECO:0007669"/>
    <property type="project" value="Ensembl"/>
</dbReference>
<dbReference type="InParanoid" id="A0A1S3F4W5"/>
<evidence type="ECO:0000256" key="9">
    <source>
        <dbReference type="RuleBase" id="RU000688"/>
    </source>
</evidence>
<sequence length="320" mass="35838">MAWNVSCDSWLAAEAALERYYLPAFYGAEFALGVLGNTTVVLGYLFCLRRWSSSSVYLFNLSLSDFALLCTLPALVRGYARGRWAHGAALCVLNRYALHANLYTSVLFLALVSADRYLLLRHPFRQHPLQRRGPAALLSAAVWVWVTLELLPILRVIGPAATEPDAGCLDYASSGDPEFSLVYSLCLTVLGFLAPLAMMCFFYYKMAVLLRQRNRQVAAALPLRRPLRLVVLAVVIFSVLFTPYHVLRNVRIASRLRRGGDGGPRCARVIIRVLYMAARPLAFLNSVVNPVFYFLVGDHFRDMLVSKLRQVLRSLTSSRA</sequence>
<dbReference type="Pfam" id="PF00001">
    <property type="entry name" value="7tm_1"/>
    <property type="match status" value="1"/>
</dbReference>
<dbReference type="GeneID" id="105985611"/>
<proteinExistence type="inferred from homology"/>
<keyword evidence="2" id="KW-1003">Cell membrane</keyword>
<accession>A0A1S3F4W5</accession>
<dbReference type="GO" id="GO:0002001">
    <property type="term" value="P:renin secretion into blood stream"/>
    <property type="evidence" value="ECO:0007669"/>
    <property type="project" value="Ensembl"/>
</dbReference>
<evidence type="ECO:0000256" key="3">
    <source>
        <dbReference type="ARBA" id="ARBA00022692"/>
    </source>
</evidence>
<dbReference type="GO" id="GO:0097009">
    <property type="term" value="P:energy homeostasis"/>
    <property type="evidence" value="ECO:0007669"/>
    <property type="project" value="Ensembl"/>
</dbReference>
<keyword evidence="4 10" id="KW-1133">Transmembrane helix</keyword>
<dbReference type="PANTHER" id="PTHR24231:SF14">
    <property type="entry name" value="SUCCINATE RECEPTOR 1"/>
    <property type="match status" value="1"/>
</dbReference>
<dbReference type="RefSeq" id="XP_012871663.1">
    <property type="nucleotide sequence ID" value="XM_013016209.1"/>
</dbReference>
<dbReference type="GO" id="GO:0060177">
    <property type="term" value="P:regulation of angiotensin metabolic process"/>
    <property type="evidence" value="ECO:0007669"/>
    <property type="project" value="Ensembl"/>
</dbReference>
<dbReference type="SUPFAM" id="SSF81321">
    <property type="entry name" value="Family A G protein-coupled receptor-like"/>
    <property type="match status" value="1"/>
</dbReference>
<dbReference type="InterPro" id="IPR000276">
    <property type="entry name" value="GPCR_Rhodpsn"/>
</dbReference>
<dbReference type="PRINTS" id="PR01157">
    <property type="entry name" value="P2YPURNOCPTR"/>
</dbReference>
<organism evidence="12 13">
    <name type="scientific">Dipodomys ordii</name>
    <name type="common">Ord's kangaroo rat</name>
    <dbReference type="NCBI Taxonomy" id="10020"/>
    <lineage>
        <taxon>Eukaryota</taxon>
        <taxon>Metazoa</taxon>
        <taxon>Chordata</taxon>
        <taxon>Craniata</taxon>
        <taxon>Vertebrata</taxon>
        <taxon>Euteleostomi</taxon>
        <taxon>Mammalia</taxon>
        <taxon>Eutheria</taxon>
        <taxon>Euarchontoglires</taxon>
        <taxon>Glires</taxon>
        <taxon>Rodentia</taxon>
        <taxon>Castorimorpha</taxon>
        <taxon>Heteromyidae</taxon>
        <taxon>Dipodomyinae</taxon>
        <taxon>Dipodomys</taxon>
    </lineage>
</organism>
<evidence type="ECO:0000256" key="7">
    <source>
        <dbReference type="ARBA" id="ARBA00023170"/>
    </source>
</evidence>
<dbReference type="Proteomes" id="UP000081671">
    <property type="component" value="Unplaced"/>
</dbReference>